<dbReference type="OrthoDB" id="423533at2759"/>
<evidence type="ECO:0000256" key="6">
    <source>
        <dbReference type="ARBA" id="ARBA00022679"/>
    </source>
</evidence>
<dbReference type="PANTHER" id="PTHR10339">
    <property type="entry name" value="ADP-RIBOSYLTRANSFERASE"/>
    <property type="match status" value="1"/>
</dbReference>
<name>A0A3Q3SG02_9TELE</name>
<feature type="transmembrane region" description="Helical" evidence="12">
    <location>
        <begin position="275"/>
        <end position="299"/>
    </location>
</feature>
<dbReference type="EC" id="2.4.2.31" evidence="11"/>
<dbReference type="InterPro" id="IPR000768">
    <property type="entry name" value="ART"/>
</dbReference>
<evidence type="ECO:0000256" key="2">
    <source>
        <dbReference type="ARBA" id="ARBA00009558"/>
    </source>
</evidence>
<dbReference type="GO" id="GO:0005576">
    <property type="term" value="C:extracellular region"/>
    <property type="evidence" value="ECO:0007669"/>
    <property type="project" value="UniProtKB-SubCell"/>
</dbReference>
<evidence type="ECO:0000256" key="7">
    <source>
        <dbReference type="ARBA" id="ARBA00022695"/>
    </source>
</evidence>
<dbReference type="RefSeq" id="XP_026160097.1">
    <property type="nucleotide sequence ID" value="XM_026304312.2"/>
</dbReference>
<dbReference type="PANTHER" id="PTHR10339:SF25">
    <property type="entry name" value="SECRETED EXOENZYME S"/>
    <property type="match status" value="1"/>
</dbReference>
<keyword evidence="8 11" id="KW-0521">NADP</keyword>
<evidence type="ECO:0000256" key="8">
    <source>
        <dbReference type="ARBA" id="ARBA00022857"/>
    </source>
</evidence>
<comment type="catalytic activity">
    <reaction evidence="10 11">
        <text>L-arginyl-[protein] + NAD(+) = N(omega)-(ADP-D-ribosyl)-L-arginyl-[protein] + nicotinamide + H(+)</text>
        <dbReference type="Rhea" id="RHEA:19149"/>
        <dbReference type="Rhea" id="RHEA-COMP:10532"/>
        <dbReference type="Rhea" id="RHEA-COMP:15087"/>
        <dbReference type="ChEBI" id="CHEBI:15378"/>
        <dbReference type="ChEBI" id="CHEBI:17154"/>
        <dbReference type="ChEBI" id="CHEBI:29965"/>
        <dbReference type="ChEBI" id="CHEBI:57540"/>
        <dbReference type="ChEBI" id="CHEBI:142554"/>
        <dbReference type="EC" id="2.4.2.31"/>
    </reaction>
</comment>
<keyword evidence="9" id="KW-0843">Virulence</keyword>
<keyword evidence="7" id="KW-0548">Nucleotidyltransferase</keyword>
<organism evidence="13 14">
    <name type="scientific">Mastacembelus armatus</name>
    <name type="common">zig-zag eel</name>
    <dbReference type="NCBI Taxonomy" id="205130"/>
    <lineage>
        <taxon>Eukaryota</taxon>
        <taxon>Metazoa</taxon>
        <taxon>Chordata</taxon>
        <taxon>Craniata</taxon>
        <taxon>Vertebrata</taxon>
        <taxon>Euteleostomi</taxon>
        <taxon>Actinopterygii</taxon>
        <taxon>Neopterygii</taxon>
        <taxon>Teleostei</taxon>
        <taxon>Neoteleostei</taxon>
        <taxon>Acanthomorphata</taxon>
        <taxon>Anabantaria</taxon>
        <taxon>Synbranchiformes</taxon>
        <taxon>Mastacembelidae</taxon>
        <taxon>Mastacembelus</taxon>
    </lineage>
</organism>
<dbReference type="Pfam" id="PF01129">
    <property type="entry name" value="ART"/>
    <property type="match status" value="1"/>
</dbReference>
<keyword evidence="12" id="KW-0812">Transmembrane</keyword>
<keyword evidence="4" id="KW-0800">Toxin</keyword>
<proteinExistence type="inferred from homology"/>
<dbReference type="GO" id="GO:0016779">
    <property type="term" value="F:nucleotidyltransferase activity"/>
    <property type="evidence" value="ECO:0007669"/>
    <property type="project" value="UniProtKB-KW"/>
</dbReference>
<evidence type="ECO:0000256" key="5">
    <source>
        <dbReference type="ARBA" id="ARBA00022676"/>
    </source>
</evidence>
<evidence type="ECO:0000256" key="3">
    <source>
        <dbReference type="ARBA" id="ARBA00022525"/>
    </source>
</evidence>
<dbReference type="GO" id="GO:0106274">
    <property type="term" value="F:NAD+-protein-arginine ADP-ribosyltransferase activity"/>
    <property type="evidence" value="ECO:0007669"/>
    <property type="project" value="UniProtKB-EC"/>
</dbReference>
<comment type="similarity">
    <text evidence="2 11">Belongs to the Arg-specific ADP-ribosyltransferase family.</text>
</comment>
<comment type="subcellular location">
    <subcellularLocation>
        <location evidence="1">Secreted</location>
    </subcellularLocation>
</comment>
<evidence type="ECO:0000313" key="14">
    <source>
        <dbReference type="Proteomes" id="UP000261640"/>
    </source>
</evidence>
<evidence type="ECO:0000313" key="13">
    <source>
        <dbReference type="Ensembl" id="ENSMAMP00000023780.1"/>
    </source>
</evidence>
<dbReference type="AlphaFoldDB" id="A0A3Q3SG02"/>
<evidence type="ECO:0000256" key="12">
    <source>
        <dbReference type="SAM" id="Phobius"/>
    </source>
</evidence>
<sequence>MSSWESEACQRKTLSSCTITSLVLLVGLLMFLAIYLTLSWKDIIGESYVEGPMYDSYDNCTSKATVVNDEALTQRWDSSSNFSPAWRDAEQKAIEPAHTYMKKHHSVAIYFVTHMLKSTNQDGATAETTGKQLTETFESRSLFVSLSEAIQILKHSQVTCISTNYRTETLLNLISSKTHIRFSTFILGSDEWNFTKNASCFEVYTCFGADVTYYSASKQNKQVLIPPYEVFKVTHIQTDTQRCKIIYKLKSNLNCVYDRESNMLHSISALTVEGFWVIFTIICIIIVSLLLPFVIVKVLDYHRKIEIYRASSLHNSTYTPGVF</sequence>
<dbReference type="Ensembl" id="ENSMAMT00000024389.2">
    <property type="protein sequence ID" value="ENSMAMP00000023780.1"/>
    <property type="gene ID" value="ENSMAMG00000016009.2"/>
</dbReference>
<dbReference type="InParanoid" id="A0A3Q3SG02"/>
<evidence type="ECO:0000256" key="10">
    <source>
        <dbReference type="ARBA" id="ARBA00047597"/>
    </source>
</evidence>
<evidence type="ECO:0000256" key="11">
    <source>
        <dbReference type="RuleBase" id="RU361228"/>
    </source>
</evidence>
<dbReference type="InterPro" id="IPR050999">
    <property type="entry name" value="ADP-ribosyltransferase_ARG"/>
</dbReference>
<accession>A0A3Q3SG02</accession>
<evidence type="ECO:0000256" key="9">
    <source>
        <dbReference type="ARBA" id="ARBA00023026"/>
    </source>
</evidence>
<keyword evidence="11" id="KW-0520">NAD</keyword>
<keyword evidence="6 11" id="KW-0808">Transferase</keyword>
<dbReference type="SUPFAM" id="SSF56399">
    <property type="entry name" value="ADP-ribosylation"/>
    <property type="match status" value="1"/>
</dbReference>
<feature type="transmembrane region" description="Helical" evidence="12">
    <location>
        <begin position="21"/>
        <end position="40"/>
    </location>
</feature>
<reference evidence="13" key="1">
    <citation type="submission" date="2025-08" db="UniProtKB">
        <authorList>
            <consortium name="Ensembl"/>
        </authorList>
    </citation>
    <scope>IDENTIFICATION</scope>
</reference>
<keyword evidence="3" id="KW-0964">Secreted</keyword>
<dbReference type="GO" id="GO:0090729">
    <property type="term" value="F:toxin activity"/>
    <property type="evidence" value="ECO:0007669"/>
    <property type="project" value="UniProtKB-KW"/>
</dbReference>
<dbReference type="Gene3D" id="3.90.176.10">
    <property type="entry name" value="Toxin ADP-ribosyltransferase, Chain A, domain 1"/>
    <property type="match status" value="1"/>
</dbReference>
<dbReference type="GeneID" id="113128769"/>
<reference evidence="13" key="2">
    <citation type="submission" date="2025-09" db="UniProtKB">
        <authorList>
            <consortium name="Ensembl"/>
        </authorList>
    </citation>
    <scope>IDENTIFICATION</scope>
</reference>
<keyword evidence="5 11" id="KW-0328">Glycosyltransferase</keyword>
<evidence type="ECO:0000256" key="4">
    <source>
        <dbReference type="ARBA" id="ARBA00022656"/>
    </source>
</evidence>
<keyword evidence="12" id="KW-0472">Membrane</keyword>
<evidence type="ECO:0000256" key="1">
    <source>
        <dbReference type="ARBA" id="ARBA00004613"/>
    </source>
</evidence>
<keyword evidence="12" id="KW-1133">Transmembrane helix</keyword>
<dbReference type="GO" id="GO:0003950">
    <property type="term" value="F:NAD+ poly-ADP-ribosyltransferase activity"/>
    <property type="evidence" value="ECO:0007669"/>
    <property type="project" value="TreeGrafter"/>
</dbReference>
<dbReference type="PRINTS" id="PR00970">
    <property type="entry name" value="RIBTRNSFRASE"/>
</dbReference>
<dbReference type="Proteomes" id="UP000261640">
    <property type="component" value="Unplaced"/>
</dbReference>
<keyword evidence="14" id="KW-1185">Reference proteome</keyword>
<dbReference type="GeneTree" id="ENSGT00930000152222"/>
<protein>
    <recommendedName>
        <fullName evidence="11">NAD(P)(+)--arginine ADP-ribosyltransferase</fullName>
        <ecNumber evidence="11">2.4.2.31</ecNumber>
    </recommendedName>
    <alternativeName>
        <fullName evidence="11">Mono(ADP-ribosyl)transferase</fullName>
    </alternativeName>
</protein>